<feature type="compositionally biased region" description="Low complexity" evidence="1">
    <location>
        <begin position="228"/>
        <end position="238"/>
    </location>
</feature>
<dbReference type="PANTHER" id="PTHR30173:SF36">
    <property type="entry name" value="ECF RNA POLYMERASE SIGMA FACTOR SIGJ"/>
    <property type="match status" value="1"/>
</dbReference>
<proteinExistence type="predicted"/>
<dbReference type="EMBL" id="AP035881">
    <property type="protein sequence ID" value="BFP46454.1"/>
    <property type="molecule type" value="Genomic_DNA"/>
</dbReference>
<dbReference type="InterPro" id="IPR007627">
    <property type="entry name" value="RNA_pol_sigma70_r2"/>
</dbReference>
<reference evidence="4" key="1">
    <citation type="submission" date="2024-07" db="EMBL/GenBank/DDBJ databases">
        <title>Complete genome sequences of cellulolytic bacteria, Kitasatospora sp. CMC57 and Streptomyces sp. CMC78, isolated from Japanese agricultural soil.</title>
        <authorList>
            <person name="Hashimoto T."/>
            <person name="Ito M."/>
            <person name="Iwamoto M."/>
            <person name="Fukahori D."/>
            <person name="Shoda T."/>
            <person name="Sakoda M."/>
            <person name="Morohoshi T."/>
            <person name="Mitsuboshi M."/>
            <person name="Nishizawa T."/>
        </authorList>
    </citation>
    <scope>NUCLEOTIDE SEQUENCE</scope>
    <source>
        <strain evidence="4">CMC57</strain>
    </source>
</reference>
<gene>
    <name evidence="4" type="ORF">KCMC57_28220</name>
</gene>
<dbReference type="PANTHER" id="PTHR30173">
    <property type="entry name" value="SIGMA 19 FACTOR"/>
    <property type="match status" value="1"/>
</dbReference>
<evidence type="ECO:0000259" key="2">
    <source>
        <dbReference type="Pfam" id="PF04542"/>
    </source>
</evidence>
<dbReference type="Pfam" id="PF04542">
    <property type="entry name" value="Sigma70_r2"/>
    <property type="match status" value="1"/>
</dbReference>
<feature type="domain" description="RNA polymerase sigma-70 region 2" evidence="2">
    <location>
        <begin position="15"/>
        <end position="82"/>
    </location>
</feature>
<feature type="region of interest" description="Disordered" evidence="1">
    <location>
        <begin position="203"/>
        <end position="238"/>
    </location>
</feature>
<dbReference type="InterPro" id="IPR013325">
    <property type="entry name" value="RNA_pol_sigma_r2"/>
</dbReference>
<evidence type="ECO:0000259" key="3">
    <source>
        <dbReference type="Pfam" id="PF13460"/>
    </source>
</evidence>
<dbReference type="Gene3D" id="1.10.1740.10">
    <property type="match status" value="1"/>
</dbReference>
<dbReference type="InterPro" id="IPR036291">
    <property type="entry name" value="NAD(P)-bd_dom_sf"/>
</dbReference>
<dbReference type="Pfam" id="PF13460">
    <property type="entry name" value="NAD_binding_10"/>
    <property type="match status" value="1"/>
</dbReference>
<dbReference type="RefSeq" id="WP_407988864.1">
    <property type="nucleotide sequence ID" value="NZ_AP035881.2"/>
</dbReference>
<sequence length="238" mass="25214">MPEPTPAEDVTTEVFVAHRELLFSVVYGMLGLVAEDVLQETWSAWAARAGAVDGEAIESPRAYLVRIAVNKALARQDAVRRRRETYVGPWLPEPLARPPQLTPPRKEPAMKLTILAPTGATGRHLLTQALAAGHQVTAVVRNPAKLADPSVRTVTADLSHPDPEALAAAVEEADAVLSALGATSSSEPGVAWRGTEAIVAAMRDTASAGWSPSVPPRSAPSPHRPAPTRRSTTRATPS</sequence>
<dbReference type="Gene3D" id="3.40.50.720">
    <property type="entry name" value="NAD(P)-binding Rossmann-like Domain"/>
    <property type="match status" value="1"/>
</dbReference>
<dbReference type="AlphaFoldDB" id="A0AB33JYM8"/>
<feature type="compositionally biased region" description="Pro residues" evidence="1">
    <location>
        <begin position="213"/>
        <end position="225"/>
    </location>
</feature>
<dbReference type="GO" id="GO:0016987">
    <property type="term" value="F:sigma factor activity"/>
    <property type="evidence" value="ECO:0007669"/>
    <property type="project" value="TreeGrafter"/>
</dbReference>
<dbReference type="SUPFAM" id="SSF51735">
    <property type="entry name" value="NAD(P)-binding Rossmann-fold domains"/>
    <property type="match status" value="1"/>
</dbReference>
<dbReference type="InterPro" id="IPR052704">
    <property type="entry name" value="ECF_Sigma-70_Domain"/>
</dbReference>
<protein>
    <recommendedName>
        <fullName evidence="5">NAD(P)-binding domain-containing protein</fullName>
    </recommendedName>
</protein>
<organism evidence="4">
    <name type="scientific">Kitasatospora sp. CMC57</name>
    <dbReference type="NCBI Taxonomy" id="3231513"/>
    <lineage>
        <taxon>Bacteria</taxon>
        <taxon>Bacillati</taxon>
        <taxon>Actinomycetota</taxon>
        <taxon>Actinomycetes</taxon>
        <taxon>Kitasatosporales</taxon>
        <taxon>Streptomycetaceae</taxon>
        <taxon>Kitasatospora</taxon>
    </lineage>
</organism>
<evidence type="ECO:0000256" key="1">
    <source>
        <dbReference type="SAM" id="MobiDB-lite"/>
    </source>
</evidence>
<dbReference type="InterPro" id="IPR016040">
    <property type="entry name" value="NAD(P)-bd_dom"/>
</dbReference>
<accession>A0AB33JYM8</accession>
<name>A0AB33JYM8_9ACTN</name>
<dbReference type="SUPFAM" id="SSF88946">
    <property type="entry name" value="Sigma2 domain of RNA polymerase sigma factors"/>
    <property type="match status" value="1"/>
</dbReference>
<evidence type="ECO:0008006" key="5">
    <source>
        <dbReference type="Google" id="ProtNLM"/>
    </source>
</evidence>
<dbReference type="GO" id="GO:0006352">
    <property type="term" value="P:DNA-templated transcription initiation"/>
    <property type="evidence" value="ECO:0007669"/>
    <property type="project" value="InterPro"/>
</dbReference>
<evidence type="ECO:0000313" key="4">
    <source>
        <dbReference type="EMBL" id="BFP46454.1"/>
    </source>
</evidence>
<feature type="domain" description="NAD(P)-binding" evidence="3">
    <location>
        <begin position="118"/>
        <end position="204"/>
    </location>
</feature>